<dbReference type="Pfam" id="PF06426">
    <property type="entry name" value="SATase_N"/>
    <property type="match status" value="1"/>
</dbReference>
<evidence type="ECO:0000256" key="1">
    <source>
        <dbReference type="ARBA" id="ARBA00004876"/>
    </source>
</evidence>
<protein>
    <recommendedName>
        <fullName evidence="4">Serine acetyltransferase</fullName>
        <ecNumber evidence="3">2.3.1.30</ecNumber>
    </recommendedName>
</protein>
<dbReference type="NCBIfam" id="NF041874">
    <property type="entry name" value="EPS_EpsC"/>
    <property type="match status" value="1"/>
</dbReference>
<evidence type="ECO:0000256" key="5">
    <source>
        <dbReference type="ARBA" id="ARBA00022605"/>
    </source>
</evidence>
<dbReference type="InterPro" id="IPR011004">
    <property type="entry name" value="Trimer_LpxA-like_sf"/>
</dbReference>
<keyword evidence="6" id="KW-0808">Transferase</keyword>
<sequence>MAAKNVELGGVDRIARQPDRAPPRAEPSPPRWNLDAVVAGLKLSRDVSHNIRHRGRLRPPPSREAIVAALQGFAAALFPAHYGQPGLTAETIDYFVGATLNDALTGLSEQVKRSLPFSIQEDLSEEEFERQAVEITRDFAARLPAIRGLLVSDLRAAYDGDPAATSYSEVLLVYPGLTAVIHYRLAHALHELGASFLARLISDIAHSRTGIDIHPGATIGGSFFIDHGTGVVVGETAEIGERVRLYQAVTLGARSFPADERGALIKGKARHPIIEDDVVIYAGATVLGRVTIGRGSSIGGNVWLTHSVPPGSHITQAQTRSSSGAGAISPVPERPGLSSERGA</sequence>
<dbReference type="PANTHER" id="PTHR42811">
    <property type="entry name" value="SERINE ACETYLTRANSFERASE"/>
    <property type="match status" value="1"/>
</dbReference>
<accession>A0A5S9PU99</accession>
<evidence type="ECO:0000256" key="6">
    <source>
        <dbReference type="ARBA" id="ARBA00022679"/>
    </source>
</evidence>
<feature type="region of interest" description="Disordered" evidence="9">
    <location>
        <begin position="309"/>
        <end position="343"/>
    </location>
</feature>
<proteinExistence type="inferred from homology"/>
<dbReference type="Proteomes" id="UP000433050">
    <property type="component" value="Unassembled WGS sequence"/>
</dbReference>
<dbReference type="RefSeq" id="WP_144341092.1">
    <property type="nucleotide sequence ID" value="NZ_CACSAS010000001.1"/>
</dbReference>
<evidence type="ECO:0000313" key="11">
    <source>
        <dbReference type="EMBL" id="CAA0108035.1"/>
    </source>
</evidence>
<evidence type="ECO:0000256" key="7">
    <source>
        <dbReference type="ARBA" id="ARBA00023315"/>
    </source>
</evidence>
<evidence type="ECO:0000313" key="12">
    <source>
        <dbReference type="Proteomes" id="UP000433050"/>
    </source>
</evidence>
<evidence type="ECO:0000256" key="9">
    <source>
        <dbReference type="SAM" id="MobiDB-lite"/>
    </source>
</evidence>
<dbReference type="Gene3D" id="1.10.3130.10">
    <property type="entry name" value="serine acetyltransferase, domain 1"/>
    <property type="match status" value="1"/>
</dbReference>
<dbReference type="GO" id="GO:0009001">
    <property type="term" value="F:serine O-acetyltransferase activity"/>
    <property type="evidence" value="ECO:0007669"/>
    <property type="project" value="UniProtKB-EC"/>
</dbReference>
<dbReference type="InterPro" id="IPR053376">
    <property type="entry name" value="Serine_acetyltransferase"/>
</dbReference>
<evidence type="ECO:0000259" key="10">
    <source>
        <dbReference type="Pfam" id="PF06426"/>
    </source>
</evidence>
<evidence type="ECO:0000256" key="3">
    <source>
        <dbReference type="ARBA" id="ARBA00013266"/>
    </source>
</evidence>
<dbReference type="InterPro" id="IPR001451">
    <property type="entry name" value="Hexapep"/>
</dbReference>
<evidence type="ECO:0000256" key="2">
    <source>
        <dbReference type="ARBA" id="ARBA00007274"/>
    </source>
</evidence>
<dbReference type="AlphaFoldDB" id="A0A5S9PU99"/>
<dbReference type="Gene3D" id="2.160.10.10">
    <property type="entry name" value="Hexapeptide repeat proteins"/>
    <property type="match status" value="1"/>
</dbReference>
<feature type="compositionally biased region" description="Polar residues" evidence="9">
    <location>
        <begin position="313"/>
        <end position="324"/>
    </location>
</feature>
<comment type="catalytic activity">
    <reaction evidence="8">
        <text>L-serine + acetyl-CoA = O-acetyl-L-serine + CoA</text>
        <dbReference type="Rhea" id="RHEA:24560"/>
        <dbReference type="ChEBI" id="CHEBI:33384"/>
        <dbReference type="ChEBI" id="CHEBI:57287"/>
        <dbReference type="ChEBI" id="CHEBI:57288"/>
        <dbReference type="ChEBI" id="CHEBI:58340"/>
        <dbReference type="EC" id="2.3.1.30"/>
    </reaction>
</comment>
<dbReference type="UniPathway" id="UPA00136">
    <property type="reaction ID" value="UER00199"/>
</dbReference>
<comment type="pathway">
    <text evidence="1">Amino-acid biosynthesis; L-cysteine biosynthesis; L-cysteine from L-serine: step 1/2.</text>
</comment>
<reference evidence="11 12" key="1">
    <citation type="submission" date="2019-12" db="EMBL/GenBank/DDBJ databases">
        <authorList>
            <person name="Reyes-Prieto M."/>
        </authorList>
    </citation>
    <scope>NUCLEOTIDE SEQUENCE [LARGE SCALE GENOMIC DNA]</scope>
    <source>
        <strain evidence="11">HF14-78462</strain>
    </source>
</reference>
<dbReference type="Pfam" id="PF00132">
    <property type="entry name" value="Hexapep"/>
    <property type="match status" value="1"/>
</dbReference>
<dbReference type="InterPro" id="IPR045304">
    <property type="entry name" value="LbH_SAT"/>
</dbReference>
<evidence type="ECO:0000256" key="8">
    <source>
        <dbReference type="ARBA" id="ARBA00049486"/>
    </source>
</evidence>
<feature type="domain" description="Serine acetyltransferase N-terminal" evidence="10">
    <location>
        <begin position="109"/>
        <end position="180"/>
    </location>
</feature>
<dbReference type="GO" id="GO:0005737">
    <property type="term" value="C:cytoplasm"/>
    <property type="evidence" value="ECO:0007669"/>
    <property type="project" value="InterPro"/>
</dbReference>
<keyword evidence="7" id="KW-0012">Acyltransferase</keyword>
<dbReference type="SUPFAM" id="SSF51161">
    <property type="entry name" value="Trimeric LpxA-like enzymes"/>
    <property type="match status" value="1"/>
</dbReference>
<comment type="similarity">
    <text evidence="2">Belongs to the transferase hexapeptide repeat family.</text>
</comment>
<evidence type="ECO:0000256" key="4">
    <source>
        <dbReference type="ARBA" id="ARBA00018522"/>
    </source>
</evidence>
<dbReference type="CDD" id="cd03354">
    <property type="entry name" value="LbH_SAT"/>
    <property type="match status" value="1"/>
</dbReference>
<keyword evidence="12" id="KW-1185">Reference proteome</keyword>
<name>A0A5S9PU99_9HYPH</name>
<keyword evidence="5" id="KW-0028">Amino-acid biosynthesis</keyword>
<feature type="region of interest" description="Disordered" evidence="9">
    <location>
        <begin position="1"/>
        <end position="31"/>
    </location>
</feature>
<dbReference type="EMBL" id="CACSAS010000001">
    <property type="protein sequence ID" value="CAA0108035.1"/>
    <property type="molecule type" value="Genomic_DNA"/>
</dbReference>
<gene>
    <name evidence="11" type="ORF">STARVERO_03558</name>
</gene>
<dbReference type="EC" id="2.3.1.30" evidence="3"/>
<dbReference type="GO" id="GO:0006535">
    <property type="term" value="P:cysteine biosynthetic process from serine"/>
    <property type="evidence" value="ECO:0007669"/>
    <property type="project" value="InterPro"/>
</dbReference>
<feature type="compositionally biased region" description="Basic and acidic residues" evidence="9">
    <location>
        <begin position="13"/>
        <end position="23"/>
    </location>
</feature>
<dbReference type="InterPro" id="IPR010493">
    <property type="entry name" value="Ser_AcTrfase_N"/>
</dbReference>
<organism evidence="11 12">
    <name type="scientific">Starkeya nomas</name>
    <dbReference type="NCBI Taxonomy" id="2666134"/>
    <lineage>
        <taxon>Bacteria</taxon>
        <taxon>Pseudomonadati</taxon>
        <taxon>Pseudomonadota</taxon>
        <taxon>Alphaproteobacteria</taxon>
        <taxon>Hyphomicrobiales</taxon>
        <taxon>Xanthobacteraceae</taxon>
        <taxon>Starkeya</taxon>
    </lineage>
</organism>
<dbReference type="InterPro" id="IPR042122">
    <property type="entry name" value="Ser_AcTrfase_N_sf"/>
</dbReference>